<evidence type="ECO:0000256" key="2">
    <source>
        <dbReference type="SAM" id="Coils"/>
    </source>
</evidence>
<dbReference type="KEGG" id="snep:Enr13x_12280"/>
<evidence type="ECO:0000259" key="5">
    <source>
        <dbReference type="Pfam" id="PF25917"/>
    </source>
</evidence>
<dbReference type="Pfam" id="PF25917">
    <property type="entry name" value="BSH_RND"/>
    <property type="match status" value="1"/>
</dbReference>
<gene>
    <name evidence="7" type="primary">mdtA_5</name>
    <name evidence="7" type="ORF">Enr13x_12280</name>
</gene>
<proteinExistence type="inferred from homology"/>
<dbReference type="InterPro" id="IPR058625">
    <property type="entry name" value="MdtA-like_BSH"/>
</dbReference>
<dbReference type="Gene3D" id="2.40.420.20">
    <property type="match status" value="1"/>
</dbReference>
<dbReference type="AlphaFoldDB" id="A0A518HKP4"/>
<keyword evidence="2" id="KW-0175">Coiled coil</keyword>
<dbReference type="Gene3D" id="1.10.287.470">
    <property type="entry name" value="Helix hairpin bin"/>
    <property type="match status" value="2"/>
</dbReference>
<feature type="signal peptide" evidence="4">
    <location>
        <begin position="1"/>
        <end position="20"/>
    </location>
</feature>
<reference evidence="7 8" key="1">
    <citation type="submission" date="2019-03" db="EMBL/GenBank/DDBJ databases">
        <title>Deep-cultivation of Planctomycetes and their phenomic and genomic characterization uncovers novel biology.</title>
        <authorList>
            <person name="Wiegand S."/>
            <person name="Jogler M."/>
            <person name="Boedeker C."/>
            <person name="Pinto D."/>
            <person name="Vollmers J."/>
            <person name="Rivas-Marin E."/>
            <person name="Kohn T."/>
            <person name="Peeters S.H."/>
            <person name="Heuer A."/>
            <person name="Rast P."/>
            <person name="Oberbeckmann S."/>
            <person name="Bunk B."/>
            <person name="Jeske O."/>
            <person name="Meyerdierks A."/>
            <person name="Storesund J.E."/>
            <person name="Kallscheuer N."/>
            <person name="Luecker S."/>
            <person name="Lage O.M."/>
            <person name="Pohl T."/>
            <person name="Merkel B.J."/>
            <person name="Hornburger P."/>
            <person name="Mueller R.-W."/>
            <person name="Bruemmer F."/>
            <person name="Labrenz M."/>
            <person name="Spormann A.M."/>
            <person name="Op den Camp H."/>
            <person name="Overmann J."/>
            <person name="Amann R."/>
            <person name="Jetten M.S.M."/>
            <person name="Mascher T."/>
            <person name="Medema M.H."/>
            <person name="Devos D.P."/>
            <person name="Kaster A.-K."/>
            <person name="Ovreas L."/>
            <person name="Rohde M."/>
            <person name="Galperin M.Y."/>
            <person name="Jogler C."/>
        </authorList>
    </citation>
    <scope>NUCLEOTIDE SEQUENCE [LARGE SCALE GENOMIC DNA]</scope>
    <source>
        <strain evidence="7 8">Enr13</strain>
    </source>
</reference>
<protein>
    <submittedName>
        <fullName evidence="7">Multidrug resistance protein MdtA</fullName>
    </submittedName>
</protein>
<sequence precursor="true">MKPSCVFRLALFLLAPFLMAVTAGVHDAHAQQPPPAPVAVADVVQMDVSAGQAFVATVMPLKRAIVGSAVDGRVVELVVHEGERVAKGAPLAKLLTATIELELAAAEAELDLRNQELAELEAGSRRNEIEQAKAKMLGAKADMDFGRAQLTRLQQLRTSNSASPEEFEQVKARASQSEQVYQELKAAHDLIVEGPRPERIAQARAQVAFQQAMVDRIKDRIKKYTVMSRFDGYVVAEHVDEGTWVQSGDPVMEVVALDEVEVYAYVVEQHAAHIKPGTTVRVDVPALPGEIVTGEITTVIPQADAKSRTFPVKIRVKNTITDDGPLLKAGMYARVELPIGPKQSAIMVPKNALVLGGPRPLVYVVDGGDQGGGSVRPVPIEVGVAMPNLIQAIGPLEAGQRVVVEGNERLRPGQRVVISRVVEPQSQPAPNESNRGNEHGTD</sequence>
<dbReference type="SUPFAM" id="SSF111369">
    <property type="entry name" value="HlyD-like secretion proteins"/>
    <property type="match status" value="2"/>
</dbReference>
<keyword evidence="8" id="KW-1185">Reference proteome</keyword>
<feature type="domain" description="Multidrug resistance protein MdtA-like barrel-sandwich hybrid" evidence="5">
    <location>
        <begin position="64"/>
        <end position="255"/>
    </location>
</feature>
<feature type="chain" id="PRO_5022135177" evidence="4">
    <location>
        <begin position="21"/>
        <end position="442"/>
    </location>
</feature>
<feature type="compositionally biased region" description="Polar residues" evidence="3">
    <location>
        <begin position="424"/>
        <end position="434"/>
    </location>
</feature>
<dbReference type="InterPro" id="IPR006143">
    <property type="entry name" value="RND_pump_MFP"/>
</dbReference>
<evidence type="ECO:0000256" key="4">
    <source>
        <dbReference type="SAM" id="SignalP"/>
    </source>
</evidence>
<feature type="coiled-coil region" evidence="2">
    <location>
        <begin position="167"/>
        <end position="220"/>
    </location>
</feature>
<evidence type="ECO:0000256" key="3">
    <source>
        <dbReference type="SAM" id="MobiDB-lite"/>
    </source>
</evidence>
<organism evidence="7 8">
    <name type="scientific">Stieleria neptunia</name>
    <dbReference type="NCBI Taxonomy" id="2527979"/>
    <lineage>
        <taxon>Bacteria</taxon>
        <taxon>Pseudomonadati</taxon>
        <taxon>Planctomycetota</taxon>
        <taxon>Planctomycetia</taxon>
        <taxon>Pirellulales</taxon>
        <taxon>Pirellulaceae</taxon>
        <taxon>Stieleria</taxon>
    </lineage>
</organism>
<comment type="similarity">
    <text evidence="1">Belongs to the membrane fusion protein (MFP) (TC 8.A.1) family.</text>
</comment>
<dbReference type="GO" id="GO:0015562">
    <property type="term" value="F:efflux transmembrane transporter activity"/>
    <property type="evidence" value="ECO:0007669"/>
    <property type="project" value="TreeGrafter"/>
</dbReference>
<name>A0A518HKP4_9BACT</name>
<accession>A0A518HKP4</accession>
<feature type="region of interest" description="Disordered" evidence="3">
    <location>
        <begin position="415"/>
        <end position="442"/>
    </location>
</feature>
<feature type="domain" description="CusB-like beta-barrel" evidence="6">
    <location>
        <begin position="262"/>
        <end position="337"/>
    </location>
</feature>
<keyword evidence="4" id="KW-0732">Signal</keyword>
<evidence type="ECO:0000313" key="7">
    <source>
        <dbReference type="EMBL" id="QDV41390.1"/>
    </source>
</evidence>
<dbReference type="Pfam" id="PF25954">
    <property type="entry name" value="Beta-barrel_RND_2"/>
    <property type="match status" value="1"/>
</dbReference>
<evidence type="ECO:0000256" key="1">
    <source>
        <dbReference type="ARBA" id="ARBA00009477"/>
    </source>
</evidence>
<dbReference type="NCBIfam" id="TIGR01730">
    <property type="entry name" value="RND_mfp"/>
    <property type="match status" value="1"/>
</dbReference>
<dbReference type="Proteomes" id="UP000319004">
    <property type="component" value="Chromosome"/>
</dbReference>
<dbReference type="InterPro" id="IPR058792">
    <property type="entry name" value="Beta-barrel_RND_2"/>
</dbReference>
<dbReference type="PANTHER" id="PTHR30469:SF15">
    <property type="entry name" value="HLYD FAMILY OF SECRETION PROTEINS"/>
    <property type="match status" value="1"/>
</dbReference>
<dbReference type="EMBL" id="CP037423">
    <property type="protein sequence ID" value="QDV41390.1"/>
    <property type="molecule type" value="Genomic_DNA"/>
</dbReference>
<evidence type="ECO:0000313" key="8">
    <source>
        <dbReference type="Proteomes" id="UP000319004"/>
    </source>
</evidence>
<dbReference type="Gene3D" id="2.40.50.100">
    <property type="match status" value="2"/>
</dbReference>
<evidence type="ECO:0000259" key="6">
    <source>
        <dbReference type="Pfam" id="PF25954"/>
    </source>
</evidence>
<dbReference type="GO" id="GO:1990281">
    <property type="term" value="C:efflux pump complex"/>
    <property type="evidence" value="ECO:0007669"/>
    <property type="project" value="TreeGrafter"/>
</dbReference>
<dbReference type="Gene3D" id="2.40.30.170">
    <property type="match status" value="1"/>
</dbReference>
<dbReference type="PANTHER" id="PTHR30469">
    <property type="entry name" value="MULTIDRUG RESISTANCE PROTEIN MDTA"/>
    <property type="match status" value="1"/>
</dbReference>